<dbReference type="InterPro" id="IPR016174">
    <property type="entry name" value="Di-haem_cyt_TM"/>
</dbReference>
<keyword evidence="2" id="KW-0812">Transmembrane</keyword>
<feature type="transmembrane region" description="Helical" evidence="2">
    <location>
        <begin position="108"/>
        <end position="132"/>
    </location>
</feature>
<feature type="compositionally biased region" description="Polar residues" evidence="1">
    <location>
        <begin position="264"/>
        <end position="277"/>
    </location>
</feature>
<protein>
    <recommendedName>
        <fullName evidence="3">Flavinylation-associated cytochrome domain-containing protein</fullName>
    </recommendedName>
</protein>
<evidence type="ECO:0000256" key="1">
    <source>
        <dbReference type="SAM" id="MobiDB-lite"/>
    </source>
</evidence>
<proteinExistence type="predicted"/>
<organism evidence="4 5">
    <name type="scientific">Desulfosporosinus orientis (strain ATCC 19365 / DSM 765 / NCIMB 8382 / VKM B-1628 / Singapore I)</name>
    <name type="common">Desulfotomaculum orientis</name>
    <dbReference type="NCBI Taxonomy" id="768706"/>
    <lineage>
        <taxon>Bacteria</taxon>
        <taxon>Bacillati</taxon>
        <taxon>Bacillota</taxon>
        <taxon>Clostridia</taxon>
        <taxon>Eubacteriales</taxon>
        <taxon>Desulfitobacteriaceae</taxon>
        <taxon>Desulfosporosinus</taxon>
    </lineage>
</organism>
<dbReference type="Proteomes" id="UP000006346">
    <property type="component" value="Chromosome"/>
</dbReference>
<dbReference type="EMBL" id="CP003108">
    <property type="protein sequence ID" value="AET68206.1"/>
    <property type="molecule type" value="Genomic_DNA"/>
</dbReference>
<feature type="compositionally biased region" description="Low complexity" evidence="1">
    <location>
        <begin position="179"/>
        <end position="191"/>
    </location>
</feature>
<dbReference type="OrthoDB" id="9779183at2"/>
<evidence type="ECO:0000313" key="5">
    <source>
        <dbReference type="Proteomes" id="UP000006346"/>
    </source>
</evidence>
<keyword evidence="2" id="KW-0472">Membrane</keyword>
<dbReference type="HOGENOM" id="CLU_905304_0_0_9"/>
<dbReference type="Pfam" id="PF14358">
    <property type="entry name" value="DUF4405"/>
    <property type="match status" value="1"/>
</dbReference>
<evidence type="ECO:0000259" key="3">
    <source>
        <dbReference type="Pfam" id="PF14358"/>
    </source>
</evidence>
<evidence type="ECO:0000256" key="2">
    <source>
        <dbReference type="SAM" id="Phobius"/>
    </source>
</evidence>
<reference evidence="5" key="1">
    <citation type="submission" date="2011-11" db="EMBL/GenBank/DDBJ databases">
        <title>Complete sequence of Desulfosporosinus orientis DSM 765.</title>
        <authorList>
            <person name="Lucas S."/>
            <person name="Han J."/>
            <person name="Lapidus A."/>
            <person name="Cheng J.-F."/>
            <person name="Goodwin L."/>
            <person name="Pitluck S."/>
            <person name="Peters L."/>
            <person name="Ovchinnikova G."/>
            <person name="Teshima H."/>
            <person name="Detter J.C."/>
            <person name="Han C."/>
            <person name="Tapia R."/>
            <person name="Land M."/>
            <person name="Hauser L."/>
            <person name="Kyrpides N."/>
            <person name="Ivanova N."/>
            <person name="Pagani I."/>
            <person name="Pester M."/>
            <person name="Spring S."/>
            <person name="Ollivier B."/>
            <person name="Rattei T."/>
            <person name="Klenk H.-P."/>
            <person name="Wagner M."/>
            <person name="Loy A."/>
            <person name="Woyke T."/>
        </authorList>
    </citation>
    <scope>NUCLEOTIDE SEQUENCE [LARGE SCALE GENOMIC DNA]</scope>
    <source>
        <strain evidence="5">ATCC 19365 / DSM 765 / NCIMB 8382 / VKM B-1628</strain>
    </source>
</reference>
<dbReference type="eggNOG" id="ENOG5032A23">
    <property type="taxonomic scope" value="Bacteria"/>
</dbReference>
<accession>G7W8Z7</accession>
<feature type="region of interest" description="Disordered" evidence="1">
    <location>
        <begin position="264"/>
        <end position="307"/>
    </location>
</feature>
<feature type="domain" description="Flavinylation-associated cytochrome" evidence="3">
    <location>
        <begin position="76"/>
        <end position="133"/>
    </location>
</feature>
<feature type="compositionally biased region" description="Basic residues" evidence="1">
    <location>
        <begin position="292"/>
        <end position="307"/>
    </location>
</feature>
<dbReference type="AlphaFoldDB" id="G7W8Z7"/>
<feature type="region of interest" description="Disordered" evidence="1">
    <location>
        <begin position="179"/>
        <end position="206"/>
    </location>
</feature>
<feature type="transmembrane region" description="Helical" evidence="2">
    <location>
        <begin position="153"/>
        <end position="171"/>
    </location>
</feature>
<dbReference type="STRING" id="768706.Desor_2660"/>
<gene>
    <name evidence="4" type="ordered locus">Desor_2660</name>
</gene>
<dbReference type="PATRIC" id="fig|768706.3.peg.2669"/>
<feature type="transmembrane region" description="Helical" evidence="2">
    <location>
        <begin position="37"/>
        <end position="55"/>
    </location>
</feature>
<dbReference type="SUPFAM" id="SSF81342">
    <property type="entry name" value="Transmembrane di-heme cytochromes"/>
    <property type="match status" value="1"/>
</dbReference>
<reference evidence="4 5" key="2">
    <citation type="journal article" date="2012" name="J. Bacteriol.">
        <title>Complete genome sequences of Desulfosporosinus orientis DSM765T, Desulfosporosinus youngiae DSM17734T, Desulfosporosinus meridiei DSM13257T, and Desulfosporosinus acidiphilus DSM22704T.</title>
        <authorList>
            <person name="Pester M."/>
            <person name="Brambilla E."/>
            <person name="Alazard D."/>
            <person name="Rattei T."/>
            <person name="Weinmaier T."/>
            <person name="Han J."/>
            <person name="Lucas S."/>
            <person name="Lapidus A."/>
            <person name="Cheng J.F."/>
            <person name="Goodwin L."/>
            <person name="Pitluck S."/>
            <person name="Peters L."/>
            <person name="Ovchinnikova G."/>
            <person name="Teshima H."/>
            <person name="Detter J.C."/>
            <person name="Han C.S."/>
            <person name="Tapia R."/>
            <person name="Land M.L."/>
            <person name="Hauser L."/>
            <person name="Kyrpides N.C."/>
            <person name="Ivanova N.N."/>
            <person name="Pagani I."/>
            <person name="Huntmann M."/>
            <person name="Wei C.L."/>
            <person name="Davenport K.W."/>
            <person name="Daligault H."/>
            <person name="Chain P.S."/>
            <person name="Chen A."/>
            <person name="Mavromatis K."/>
            <person name="Markowitz V."/>
            <person name="Szeto E."/>
            <person name="Mikhailova N."/>
            <person name="Pati A."/>
            <person name="Wagner M."/>
            <person name="Woyke T."/>
            <person name="Ollivier B."/>
            <person name="Klenk H.P."/>
            <person name="Spring S."/>
            <person name="Loy A."/>
        </authorList>
    </citation>
    <scope>NUCLEOTIDE SEQUENCE [LARGE SCALE GENOMIC DNA]</scope>
    <source>
        <strain evidence="5">ATCC 19365 / DSM 765 / NCIMB 8382 / VKM B-1628</strain>
    </source>
</reference>
<dbReference type="KEGG" id="dor:Desor_2660"/>
<feature type="transmembrane region" description="Helical" evidence="2">
    <location>
        <begin position="75"/>
        <end position="96"/>
    </location>
</feature>
<name>G7W8Z7_DESOD</name>
<evidence type="ECO:0000313" key="4">
    <source>
        <dbReference type="EMBL" id="AET68206.1"/>
    </source>
</evidence>
<keyword evidence="2" id="KW-1133">Transmembrane helix</keyword>
<dbReference type="GO" id="GO:0016020">
    <property type="term" value="C:membrane"/>
    <property type="evidence" value="ECO:0007669"/>
    <property type="project" value="InterPro"/>
</dbReference>
<dbReference type="GO" id="GO:0022904">
    <property type="term" value="P:respiratory electron transport chain"/>
    <property type="evidence" value="ECO:0007669"/>
    <property type="project" value="InterPro"/>
</dbReference>
<dbReference type="InterPro" id="IPR025517">
    <property type="entry name" value="DUF4405"/>
</dbReference>
<sequence>MNRTISTKITLDFLMILVFLLLQDASGTGLVFHEIAGLFIFVLFIAHILLNWSWVKISTRNLLRTKNTIKPRLMYILNLALLLGTSIIFLTGIRISQVIFPSGSNGNSAFLVSIHKFSSYFCLVLIAIHLFLHRSYIWAFMRSVFAQREIKTALTLVTGIIIGTLCTKTLLGSDKQLPYTSTPPSVSSRSPANPPGNDDSGNPILQDTQAYGQTMSLSDFLGNMFCTGCSKHCSLLNLRCDRGNAQLQAAKIEYQNLYGQIPADSTTDPTQENSQNFEIPPQNGEEMYSKGAQHRNKGSHGSAHRFF</sequence>
<keyword evidence="5" id="KW-1185">Reference proteome</keyword>